<evidence type="ECO:0000256" key="3">
    <source>
        <dbReference type="ARBA" id="ARBA00015584"/>
    </source>
</evidence>
<gene>
    <name evidence="11" type="primary">MPS2</name>
    <name evidence="12" type="ORF">LANO_0E04280G</name>
</gene>
<protein>
    <recommendedName>
        <fullName evidence="3 11">Monopolar spindle protein 2</fullName>
    </recommendedName>
</protein>
<evidence type="ECO:0000256" key="9">
    <source>
        <dbReference type="ARBA" id="ARBA00023212"/>
    </source>
</evidence>
<sequence length="390" mass="44809">MTDIDKTSALLLDVVWQAIDVKGTGYVYGRDFSLVVSKMEEILNKGRSGSERATLVSKTGEEILKKFSSDQEFFKVYKEDFCELFNGLIGTSFRNAVQRFTGNGSLTFLRNEHQTTSFYDNEKTPVDSEALREEVLALKRTISELQKWNSEKEHDISSKNEVLAELRQSNGSPSGSPMRKVGSRTLEAQVATLKEELNFKDGIIREKDRELLSMTEKLEDFKNKYEFLERGFQFYKDHGELQKPEAIKEATKHEFIISELRRKIQDQSELIGAMRTQVESRKVALPAMREKSVEASLPDLFSLSTVLKYIVGAIFLVLAINILLYSMAFLKSLIKLNPSQELNSKIKLKWWEQSSVLSKVHWFFTDFFEYDWDPASDEVLSANYDKLFGV</sequence>
<organism evidence="12 13">
    <name type="scientific">Lachancea nothofagi CBS 11611</name>
    <dbReference type="NCBI Taxonomy" id="1266666"/>
    <lineage>
        <taxon>Eukaryota</taxon>
        <taxon>Fungi</taxon>
        <taxon>Dikarya</taxon>
        <taxon>Ascomycota</taxon>
        <taxon>Saccharomycotina</taxon>
        <taxon>Saccharomycetes</taxon>
        <taxon>Saccharomycetales</taxon>
        <taxon>Saccharomycetaceae</taxon>
        <taxon>Lachancea</taxon>
    </lineage>
</organism>
<evidence type="ECO:0000256" key="6">
    <source>
        <dbReference type="ARBA" id="ARBA00022989"/>
    </source>
</evidence>
<reference evidence="13" key="1">
    <citation type="submission" date="2016-03" db="EMBL/GenBank/DDBJ databases">
        <authorList>
            <person name="Devillers Hugo."/>
        </authorList>
    </citation>
    <scope>NUCLEOTIDE SEQUENCE [LARGE SCALE GENOMIC DNA]</scope>
</reference>
<evidence type="ECO:0000256" key="11">
    <source>
        <dbReference type="RuleBase" id="RU362141"/>
    </source>
</evidence>
<keyword evidence="13" id="KW-1185">Reference proteome</keyword>
<evidence type="ECO:0000256" key="2">
    <source>
        <dbReference type="ARBA" id="ARBA00008916"/>
    </source>
</evidence>
<keyword evidence="8 11" id="KW-0472">Membrane</keyword>
<accession>A0A1G4JRV9</accession>
<keyword evidence="6 11" id="KW-1133">Transmembrane helix</keyword>
<evidence type="ECO:0000256" key="10">
    <source>
        <dbReference type="ARBA" id="ARBA00023242"/>
    </source>
</evidence>
<evidence type="ECO:0000313" key="12">
    <source>
        <dbReference type="EMBL" id="SCU93584.1"/>
    </source>
</evidence>
<comment type="subcellular location">
    <subcellularLocation>
        <location evidence="11">Cytoplasm</location>
        <location evidence="11">Cytoskeleton</location>
        <location evidence="11">Microtubule organizing center</location>
        <location evidence="11">Spindle pole body</location>
    </subcellularLocation>
    <subcellularLocation>
        <location evidence="11">Nucleus membrane</location>
        <topology evidence="11">Single-pass membrane protein</topology>
    </subcellularLocation>
</comment>
<dbReference type="GO" id="GO:0031965">
    <property type="term" value="C:nuclear membrane"/>
    <property type="evidence" value="ECO:0007669"/>
    <property type="project" value="UniProtKB-SubCell"/>
</dbReference>
<name>A0A1G4JRV9_9SACH</name>
<feature type="transmembrane region" description="Helical" evidence="11">
    <location>
        <begin position="309"/>
        <end position="330"/>
    </location>
</feature>
<dbReference type="GO" id="GO:0005737">
    <property type="term" value="C:cytoplasm"/>
    <property type="evidence" value="ECO:0007669"/>
    <property type="project" value="UniProtKB-UniRule"/>
</dbReference>
<evidence type="ECO:0000313" key="13">
    <source>
        <dbReference type="Proteomes" id="UP000189911"/>
    </source>
</evidence>
<keyword evidence="10 11" id="KW-0539">Nucleus</keyword>
<dbReference type="EMBL" id="LT598451">
    <property type="protein sequence ID" value="SCU93584.1"/>
    <property type="molecule type" value="Genomic_DNA"/>
</dbReference>
<comment type="similarity">
    <text evidence="2 11">Belongs to the MPS2 family.</text>
</comment>
<dbReference type="AlphaFoldDB" id="A0A1G4JRV9"/>
<evidence type="ECO:0000256" key="7">
    <source>
        <dbReference type="ARBA" id="ARBA00023054"/>
    </source>
</evidence>
<keyword evidence="7 11" id="KW-0175">Coiled coil</keyword>
<evidence type="ECO:0000256" key="1">
    <source>
        <dbReference type="ARBA" id="ARBA00003044"/>
    </source>
</evidence>
<dbReference type="GO" id="GO:0005816">
    <property type="term" value="C:spindle pole body"/>
    <property type="evidence" value="ECO:0007669"/>
    <property type="project" value="UniProtKB-SubCell"/>
</dbReference>
<dbReference type="Proteomes" id="UP000189911">
    <property type="component" value="Chromosome E"/>
</dbReference>
<evidence type="ECO:0000256" key="5">
    <source>
        <dbReference type="ARBA" id="ARBA00022692"/>
    </source>
</evidence>
<keyword evidence="5 11" id="KW-0812">Transmembrane</keyword>
<evidence type="ECO:0000256" key="8">
    <source>
        <dbReference type="ARBA" id="ARBA00023136"/>
    </source>
</evidence>
<dbReference type="GO" id="GO:0030474">
    <property type="term" value="P:spindle pole body duplication"/>
    <property type="evidence" value="ECO:0007669"/>
    <property type="project" value="InterPro"/>
</dbReference>
<keyword evidence="9 11" id="KW-0206">Cytoskeleton</keyword>
<comment type="function">
    <text evidence="1 11">Component of the spindle pole body (SPB) required for insertion of the nascent SPB into the nuclear envelope and for the proper execution of spindle pole body (SPB) duplication.</text>
</comment>
<dbReference type="Pfam" id="PF17060">
    <property type="entry name" value="MPS2"/>
    <property type="match status" value="1"/>
</dbReference>
<keyword evidence="4 11" id="KW-0963">Cytoplasm</keyword>
<dbReference type="GO" id="GO:0071988">
    <property type="term" value="P:protein localization to spindle pole body"/>
    <property type="evidence" value="ECO:0007669"/>
    <property type="project" value="InterPro"/>
</dbReference>
<dbReference type="OrthoDB" id="4035046at2759"/>
<proteinExistence type="inferred from homology"/>
<feature type="coiled-coil region" evidence="11">
    <location>
        <begin position="204"/>
        <end position="231"/>
    </location>
</feature>
<dbReference type="InterPro" id="IPR031433">
    <property type="entry name" value="Mps2"/>
</dbReference>
<evidence type="ECO:0000256" key="4">
    <source>
        <dbReference type="ARBA" id="ARBA00022490"/>
    </source>
</evidence>